<evidence type="ECO:0000313" key="3">
    <source>
        <dbReference type="Proteomes" id="UP000001876"/>
    </source>
</evidence>
<dbReference type="Proteomes" id="UP000001876">
    <property type="component" value="Unassembled WGS sequence"/>
</dbReference>
<dbReference type="PANTHER" id="PTHR40036:SF1">
    <property type="entry name" value="MACROCIN O-METHYLTRANSFERASE"/>
    <property type="match status" value="1"/>
</dbReference>
<dbReference type="AlphaFoldDB" id="C1N7Q4"/>
<dbReference type="OrthoDB" id="198480at2759"/>
<dbReference type="InterPro" id="IPR008884">
    <property type="entry name" value="TylF_MeTrfase"/>
</dbReference>
<dbReference type="EMBL" id="GG663750">
    <property type="protein sequence ID" value="EEH51570.1"/>
    <property type="molecule type" value="Genomic_DNA"/>
</dbReference>
<dbReference type="Gene3D" id="3.40.50.150">
    <property type="entry name" value="Vaccinia Virus protein VP39"/>
    <property type="match status" value="1"/>
</dbReference>
<sequence length="295" mass="32931">MAATETPQTPTPSWIHPSAASFYASDALRKTAQRVKTRRGVLNVALDRAWRGRGRGRGRGHLLWLEFGVWKGDDIAHIASWLREKHRRSGGGGRRGDGDGDGDDDDGAPVVHGFDSFEGLPAEWRDRFPAGAFDLCGAPPTLDGANIELHKGWFEDTVRAFLDDDDARRRRRRRRRDEKIKWRREKSLRNGVHIANGVVWEAVSTRTANDDDDTTTAAAAAAFVHADADLHASTATFLTALCERGLVVPGTVIVFDEYVNYDGWERGEFLAWEECRERFGRVLSHTGSHTTALAW</sequence>
<dbReference type="GeneID" id="9689575"/>
<dbReference type="InterPro" id="IPR029063">
    <property type="entry name" value="SAM-dependent_MTases_sf"/>
</dbReference>
<evidence type="ECO:0000313" key="2">
    <source>
        <dbReference type="EMBL" id="EEH51570.1"/>
    </source>
</evidence>
<keyword evidence="3" id="KW-1185">Reference proteome</keyword>
<organism evidence="3">
    <name type="scientific">Micromonas pusilla (strain CCMP1545)</name>
    <name type="common">Picoplanktonic green alga</name>
    <dbReference type="NCBI Taxonomy" id="564608"/>
    <lineage>
        <taxon>Eukaryota</taxon>
        <taxon>Viridiplantae</taxon>
        <taxon>Chlorophyta</taxon>
        <taxon>Mamiellophyceae</taxon>
        <taxon>Mamiellales</taxon>
        <taxon>Mamiellaceae</taxon>
        <taxon>Micromonas</taxon>
    </lineage>
</organism>
<gene>
    <name evidence="2" type="ORF">MICPUCDRAFT_43153</name>
</gene>
<reference evidence="2 3" key="1">
    <citation type="journal article" date="2009" name="Science">
        <title>Green evolution and dynamic adaptations revealed by genomes of the marine picoeukaryotes Micromonas.</title>
        <authorList>
            <person name="Worden A.Z."/>
            <person name="Lee J.H."/>
            <person name="Mock T."/>
            <person name="Rouze P."/>
            <person name="Simmons M.P."/>
            <person name="Aerts A.L."/>
            <person name="Allen A.E."/>
            <person name="Cuvelier M.L."/>
            <person name="Derelle E."/>
            <person name="Everett M.V."/>
            <person name="Foulon E."/>
            <person name="Grimwood J."/>
            <person name="Gundlach H."/>
            <person name="Henrissat B."/>
            <person name="Napoli C."/>
            <person name="McDonald S.M."/>
            <person name="Parker M.S."/>
            <person name="Rombauts S."/>
            <person name="Salamov A."/>
            <person name="Von Dassow P."/>
            <person name="Badger J.H."/>
            <person name="Coutinho P.M."/>
            <person name="Demir E."/>
            <person name="Dubchak I."/>
            <person name="Gentemann C."/>
            <person name="Eikrem W."/>
            <person name="Gready J.E."/>
            <person name="John U."/>
            <person name="Lanier W."/>
            <person name="Lindquist E.A."/>
            <person name="Lucas S."/>
            <person name="Mayer K.F."/>
            <person name="Moreau H."/>
            <person name="Not F."/>
            <person name="Otillar R."/>
            <person name="Panaud O."/>
            <person name="Pangilinan J."/>
            <person name="Paulsen I."/>
            <person name="Piegu B."/>
            <person name="Poliakov A."/>
            <person name="Robbens S."/>
            <person name="Schmutz J."/>
            <person name="Toulza E."/>
            <person name="Wyss T."/>
            <person name="Zelensky A."/>
            <person name="Zhou K."/>
            <person name="Armbrust E.V."/>
            <person name="Bhattacharya D."/>
            <person name="Goodenough U.W."/>
            <person name="Van de Peer Y."/>
            <person name="Grigoriev I.V."/>
        </authorList>
    </citation>
    <scope>NUCLEOTIDE SEQUENCE [LARGE SCALE GENOMIC DNA]</scope>
    <source>
        <strain evidence="2 3">CCMP1545</strain>
    </source>
</reference>
<accession>C1N7Q4</accession>
<protein>
    <submittedName>
        <fullName evidence="2">Predicted protein</fullName>
    </submittedName>
</protein>
<name>C1N7Q4_MICPC</name>
<feature type="region of interest" description="Disordered" evidence="1">
    <location>
        <begin position="86"/>
        <end position="111"/>
    </location>
</feature>
<dbReference type="KEGG" id="mpp:MICPUCDRAFT_43153"/>
<dbReference type="RefSeq" id="XP_003063948.1">
    <property type="nucleotide sequence ID" value="XM_003063902.1"/>
</dbReference>
<proteinExistence type="predicted"/>
<evidence type="ECO:0000256" key="1">
    <source>
        <dbReference type="SAM" id="MobiDB-lite"/>
    </source>
</evidence>
<dbReference type="PANTHER" id="PTHR40036">
    <property type="entry name" value="MACROCIN O-METHYLTRANSFERASE"/>
    <property type="match status" value="1"/>
</dbReference>